<evidence type="ECO:0000256" key="1">
    <source>
        <dbReference type="SAM" id="Phobius"/>
    </source>
</evidence>
<name>A0A939IUM6_9MICO</name>
<gene>
    <name evidence="2" type="ORF">JF543_04395</name>
</gene>
<keyword evidence="1" id="KW-1133">Transmembrane helix</keyword>
<dbReference type="EMBL" id="JAEMWU010000001">
    <property type="protein sequence ID" value="MBN8205194.1"/>
    <property type="molecule type" value="Genomic_DNA"/>
</dbReference>
<keyword evidence="1" id="KW-0472">Membrane</keyword>
<feature type="transmembrane region" description="Helical" evidence="1">
    <location>
        <begin position="6"/>
        <end position="29"/>
    </location>
</feature>
<evidence type="ECO:0000313" key="3">
    <source>
        <dbReference type="Proteomes" id="UP000664385"/>
    </source>
</evidence>
<reference evidence="2" key="1">
    <citation type="submission" date="2020-12" db="EMBL/GenBank/DDBJ databases">
        <title>PHA producing bacteria isolated from mangrove.</title>
        <authorList>
            <person name="Zheng W."/>
            <person name="Yu S."/>
            <person name="Huang Y."/>
        </authorList>
    </citation>
    <scope>NUCLEOTIDE SEQUENCE</scope>
    <source>
        <strain evidence="2">GN8-5</strain>
    </source>
</reference>
<dbReference type="Proteomes" id="UP000664385">
    <property type="component" value="Unassembled WGS sequence"/>
</dbReference>
<protein>
    <submittedName>
        <fullName evidence="2">Uncharacterized protein</fullName>
    </submittedName>
</protein>
<evidence type="ECO:0000313" key="2">
    <source>
        <dbReference type="EMBL" id="MBN8205194.1"/>
    </source>
</evidence>
<accession>A0A939IUM6</accession>
<proteinExistence type="predicted"/>
<dbReference type="AlphaFoldDB" id="A0A939IUM6"/>
<sequence length="47" mass="5094">MARMEWMWVAGGGLLVFGAAVWSTGALMARSRRRRIGRGAAEATRGD</sequence>
<organism evidence="2 3">
    <name type="scientific">Microbacterium esteraromaticum</name>
    <dbReference type="NCBI Taxonomy" id="57043"/>
    <lineage>
        <taxon>Bacteria</taxon>
        <taxon>Bacillati</taxon>
        <taxon>Actinomycetota</taxon>
        <taxon>Actinomycetes</taxon>
        <taxon>Micrococcales</taxon>
        <taxon>Microbacteriaceae</taxon>
        <taxon>Microbacterium</taxon>
    </lineage>
</organism>
<dbReference type="RefSeq" id="WP_206821027.1">
    <property type="nucleotide sequence ID" value="NZ_JAEKJQ010000001.1"/>
</dbReference>
<comment type="caution">
    <text evidence="2">The sequence shown here is derived from an EMBL/GenBank/DDBJ whole genome shotgun (WGS) entry which is preliminary data.</text>
</comment>
<keyword evidence="1" id="KW-0812">Transmembrane</keyword>